<organism evidence="2 3">
    <name type="scientific">Ichthyophthirius multifiliis</name>
    <name type="common">White spot disease agent</name>
    <name type="synonym">Ich</name>
    <dbReference type="NCBI Taxonomy" id="5932"/>
    <lineage>
        <taxon>Eukaryota</taxon>
        <taxon>Sar</taxon>
        <taxon>Alveolata</taxon>
        <taxon>Ciliophora</taxon>
        <taxon>Intramacronucleata</taxon>
        <taxon>Oligohymenophorea</taxon>
        <taxon>Hymenostomatida</taxon>
        <taxon>Ophryoglenina</taxon>
        <taxon>Ichthyophthirius</taxon>
    </lineage>
</organism>
<dbReference type="RefSeq" id="XP_004027282.1">
    <property type="nucleotide sequence ID" value="XM_004027233.1"/>
</dbReference>
<reference evidence="2 3" key="1">
    <citation type="submission" date="2011-07" db="EMBL/GenBank/DDBJ databases">
        <authorList>
            <person name="Coyne R."/>
            <person name="Brami D."/>
            <person name="Johnson J."/>
            <person name="Hostetler J."/>
            <person name="Hannick L."/>
            <person name="Clark T."/>
            <person name="Cassidy-Hanley D."/>
            <person name="Inman J."/>
        </authorList>
    </citation>
    <scope>NUCLEOTIDE SEQUENCE [LARGE SCALE GENOMIC DNA]</scope>
    <source>
        <strain evidence="2 3">G5</strain>
    </source>
</reference>
<feature type="region of interest" description="Disordered" evidence="1">
    <location>
        <begin position="39"/>
        <end position="78"/>
    </location>
</feature>
<keyword evidence="3" id="KW-1185">Reference proteome</keyword>
<accession>G0R3L5</accession>
<sequence>MRTLEVDPALRISTSDLFHHPFVCEENMAAKLLEDIKKEENKSNQNQEPEVNIQITDNKSKFSANGNTIISNNSAFKK</sequence>
<protein>
    <recommendedName>
        <fullName evidence="4">Protein kinase domain protein</fullName>
    </recommendedName>
</protein>
<dbReference type="AlphaFoldDB" id="G0R3L5"/>
<dbReference type="InParanoid" id="G0R3L5"/>
<evidence type="ECO:0000313" key="3">
    <source>
        <dbReference type="Proteomes" id="UP000008983"/>
    </source>
</evidence>
<evidence type="ECO:0000313" key="2">
    <source>
        <dbReference type="EMBL" id="EGR27937.1"/>
    </source>
</evidence>
<dbReference type="GeneID" id="14904015"/>
<feature type="compositionally biased region" description="Polar residues" evidence="1">
    <location>
        <begin position="43"/>
        <end position="78"/>
    </location>
</feature>
<gene>
    <name evidence="2" type="ORF">IMG5_186230</name>
</gene>
<proteinExistence type="predicted"/>
<evidence type="ECO:0000256" key="1">
    <source>
        <dbReference type="SAM" id="MobiDB-lite"/>
    </source>
</evidence>
<evidence type="ECO:0008006" key="4">
    <source>
        <dbReference type="Google" id="ProtNLM"/>
    </source>
</evidence>
<name>G0R3L5_ICHMU</name>
<dbReference type="EMBL" id="GL984307">
    <property type="protein sequence ID" value="EGR27937.1"/>
    <property type="molecule type" value="Genomic_DNA"/>
</dbReference>
<dbReference type="Proteomes" id="UP000008983">
    <property type="component" value="Unassembled WGS sequence"/>
</dbReference>